<protein>
    <submittedName>
        <fullName evidence="2">Uncharacterized protein</fullName>
    </submittedName>
</protein>
<dbReference type="EMBL" id="OW152819">
    <property type="protein sequence ID" value="CAH2073107.1"/>
    <property type="molecule type" value="Genomic_DNA"/>
</dbReference>
<dbReference type="Proteomes" id="UP000837857">
    <property type="component" value="Chromosome 7"/>
</dbReference>
<evidence type="ECO:0000313" key="3">
    <source>
        <dbReference type="Proteomes" id="UP000837857"/>
    </source>
</evidence>
<keyword evidence="3" id="KW-1185">Reference proteome</keyword>
<proteinExistence type="predicted"/>
<sequence length="146" mass="16244">MYYTSILKEYPIRTGGGVFLALSIRGRAAWPVPLTDVFAPNLSRARGVDAICSTPPAHPTVASYCDARLRRKMKHRLSVRDLDAHDTLFRLKEKRAARGPGPGPPPGADRCDPRPRPPPPPPPPPRRTQRAPPHDYLHIPNKKPKD</sequence>
<name>A0ABN8J4D9_9NEOP</name>
<gene>
    <name evidence="2" type="ORF">IPOD504_LOCUS15487</name>
</gene>
<evidence type="ECO:0000313" key="2">
    <source>
        <dbReference type="EMBL" id="CAH2073107.1"/>
    </source>
</evidence>
<reference evidence="2" key="1">
    <citation type="submission" date="2022-03" db="EMBL/GenBank/DDBJ databases">
        <authorList>
            <person name="Martin H S."/>
        </authorList>
    </citation>
    <scope>NUCLEOTIDE SEQUENCE</scope>
</reference>
<feature type="compositionally biased region" description="Pro residues" evidence="1">
    <location>
        <begin position="116"/>
        <end position="126"/>
    </location>
</feature>
<evidence type="ECO:0000256" key="1">
    <source>
        <dbReference type="SAM" id="MobiDB-lite"/>
    </source>
</evidence>
<feature type="non-terminal residue" evidence="2">
    <location>
        <position position="1"/>
    </location>
</feature>
<feature type="region of interest" description="Disordered" evidence="1">
    <location>
        <begin position="92"/>
        <end position="146"/>
    </location>
</feature>
<organism evidence="2 3">
    <name type="scientific">Iphiclides podalirius</name>
    <name type="common">scarce swallowtail</name>
    <dbReference type="NCBI Taxonomy" id="110791"/>
    <lineage>
        <taxon>Eukaryota</taxon>
        <taxon>Metazoa</taxon>
        <taxon>Ecdysozoa</taxon>
        <taxon>Arthropoda</taxon>
        <taxon>Hexapoda</taxon>
        <taxon>Insecta</taxon>
        <taxon>Pterygota</taxon>
        <taxon>Neoptera</taxon>
        <taxon>Endopterygota</taxon>
        <taxon>Lepidoptera</taxon>
        <taxon>Glossata</taxon>
        <taxon>Ditrysia</taxon>
        <taxon>Papilionoidea</taxon>
        <taxon>Papilionidae</taxon>
        <taxon>Papilioninae</taxon>
        <taxon>Iphiclides</taxon>
    </lineage>
</organism>
<accession>A0ABN8J4D9</accession>